<gene>
    <name evidence="1" type="ORF">bhn_I1090</name>
</gene>
<reference evidence="2" key="1">
    <citation type="submission" date="2016-10" db="EMBL/GenBank/DDBJ databases">
        <title>The complete genome sequence of the rumen bacterium Butyrivibrio hungatei MB2003.</title>
        <authorList>
            <person name="Palevich N."/>
            <person name="Kelly W.J."/>
            <person name="Leahy S.C."/>
            <person name="Altermann E."/>
            <person name="Rakonjac J."/>
            <person name="Attwood G.T."/>
        </authorList>
    </citation>
    <scope>NUCLEOTIDE SEQUENCE [LARGE SCALE GENOMIC DNA]</scope>
    <source>
        <strain evidence="2">MB2003</strain>
    </source>
</reference>
<dbReference type="OrthoDB" id="2003439at2"/>
<protein>
    <submittedName>
        <fullName evidence="1">Uncharacterized protein</fullName>
    </submittedName>
</protein>
<sequence>MTVGREDLIHSLAKSMGVGEAQKSKYTSGKYNVDSGTIFTNGHVITKVTIDQAKQYFTTQYRKLASKDDEGARDMAALYEVAMEAINMMVESGVKPDGQ</sequence>
<accession>A0A1D9P190</accession>
<organism evidence="1 2">
    <name type="scientific">Butyrivibrio hungatei</name>
    <dbReference type="NCBI Taxonomy" id="185008"/>
    <lineage>
        <taxon>Bacteria</taxon>
        <taxon>Bacillati</taxon>
        <taxon>Bacillota</taxon>
        <taxon>Clostridia</taxon>
        <taxon>Lachnospirales</taxon>
        <taxon>Lachnospiraceae</taxon>
        <taxon>Butyrivibrio</taxon>
    </lineage>
</organism>
<keyword evidence="2" id="KW-1185">Reference proteome</keyword>
<evidence type="ECO:0000313" key="2">
    <source>
        <dbReference type="Proteomes" id="UP000179284"/>
    </source>
</evidence>
<evidence type="ECO:0000313" key="1">
    <source>
        <dbReference type="EMBL" id="AOZ96124.1"/>
    </source>
</evidence>
<dbReference type="Proteomes" id="UP000179284">
    <property type="component" value="Chromosome I"/>
</dbReference>
<dbReference type="EMBL" id="CP017831">
    <property type="protein sequence ID" value="AOZ96124.1"/>
    <property type="molecule type" value="Genomic_DNA"/>
</dbReference>
<dbReference type="KEGG" id="bhu:bhn_I1090"/>
<dbReference type="RefSeq" id="WP_071175842.1">
    <property type="nucleotide sequence ID" value="NZ_CP017831.1"/>
</dbReference>
<dbReference type="AlphaFoldDB" id="A0A1D9P190"/>
<proteinExistence type="predicted"/>
<name>A0A1D9P190_9FIRM</name>